<keyword evidence="2" id="KW-1185">Reference proteome</keyword>
<dbReference type="AlphaFoldDB" id="A0A0N4W487"/>
<accession>A0A0N4W487</accession>
<evidence type="ECO:0000313" key="3">
    <source>
        <dbReference type="WBParaSite" id="HPLM_0000468601-mRNA-1"/>
    </source>
</evidence>
<reference evidence="3" key="1">
    <citation type="submission" date="2017-02" db="UniProtKB">
        <authorList>
            <consortium name="WormBaseParasite"/>
        </authorList>
    </citation>
    <scope>IDENTIFICATION</scope>
</reference>
<dbReference type="WBParaSite" id="HPLM_0000468601-mRNA-1">
    <property type="protein sequence ID" value="HPLM_0000468601-mRNA-1"/>
    <property type="gene ID" value="HPLM_0000468601"/>
</dbReference>
<gene>
    <name evidence="1" type="ORF">HPLM_LOCUS4678</name>
</gene>
<evidence type="ECO:0000313" key="1">
    <source>
        <dbReference type="EMBL" id="VDO23776.1"/>
    </source>
</evidence>
<organism evidence="3">
    <name type="scientific">Haemonchus placei</name>
    <name type="common">Barber's pole worm</name>
    <dbReference type="NCBI Taxonomy" id="6290"/>
    <lineage>
        <taxon>Eukaryota</taxon>
        <taxon>Metazoa</taxon>
        <taxon>Ecdysozoa</taxon>
        <taxon>Nematoda</taxon>
        <taxon>Chromadorea</taxon>
        <taxon>Rhabditida</taxon>
        <taxon>Rhabditina</taxon>
        <taxon>Rhabditomorpha</taxon>
        <taxon>Strongyloidea</taxon>
        <taxon>Trichostrongylidae</taxon>
        <taxon>Haemonchus</taxon>
    </lineage>
</organism>
<dbReference type="Proteomes" id="UP000268014">
    <property type="component" value="Unassembled WGS sequence"/>
</dbReference>
<evidence type="ECO:0000313" key="2">
    <source>
        <dbReference type="Proteomes" id="UP000268014"/>
    </source>
</evidence>
<name>A0A0N4W487_HAEPC</name>
<dbReference type="EMBL" id="UZAF01016236">
    <property type="protein sequence ID" value="VDO23776.1"/>
    <property type="molecule type" value="Genomic_DNA"/>
</dbReference>
<proteinExistence type="predicted"/>
<reference evidence="1 2" key="2">
    <citation type="submission" date="2018-11" db="EMBL/GenBank/DDBJ databases">
        <authorList>
            <consortium name="Pathogen Informatics"/>
        </authorList>
    </citation>
    <scope>NUCLEOTIDE SEQUENCE [LARGE SCALE GENOMIC DNA]</scope>
    <source>
        <strain evidence="1 2">MHpl1</strain>
    </source>
</reference>
<protein>
    <submittedName>
        <fullName evidence="3">NR LBD domain-containing protein</fullName>
    </submittedName>
</protein>
<sequence>MSKAITIYMTRRFLVFELQECTQRPGESNTAFLQRIVLEKLESELSRTVELADSLKTTSLGFLKWQKEHPMHKEQSLPGFDDLDDVQDMLLVFGTVVILRQGWRTNRVSVRSYFLRIFAFDVSHICINREPSFKDEHGSELVSTLFQAFSLHNQFGHI</sequence>